<keyword evidence="2" id="KW-1185">Reference proteome</keyword>
<evidence type="ECO:0000313" key="2">
    <source>
        <dbReference type="Proteomes" id="UP000492821"/>
    </source>
</evidence>
<organism evidence="2 3">
    <name type="scientific">Panagrellus redivivus</name>
    <name type="common">Microworm</name>
    <dbReference type="NCBI Taxonomy" id="6233"/>
    <lineage>
        <taxon>Eukaryota</taxon>
        <taxon>Metazoa</taxon>
        <taxon>Ecdysozoa</taxon>
        <taxon>Nematoda</taxon>
        <taxon>Chromadorea</taxon>
        <taxon>Rhabditida</taxon>
        <taxon>Tylenchina</taxon>
        <taxon>Panagrolaimomorpha</taxon>
        <taxon>Panagrolaimoidea</taxon>
        <taxon>Panagrolaimidae</taxon>
        <taxon>Panagrellus</taxon>
    </lineage>
</organism>
<dbReference type="PANTHER" id="PTHR35014">
    <property type="entry name" value="INFECTION RESPONSE PROTEIN-RELATED"/>
    <property type="match status" value="1"/>
</dbReference>
<protein>
    <submittedName>
        <fullName evidence="3">DUF19 domain-containing protein</fullName>
    </submittedName>
</protein>
<feature type="chain" id="PRO_5028847713" evidence="1">
    <location>
        <begin position="24"/>
        <end position="249"/>
    </location>
</feature>
<keyword evidence="1" id="KW-0732">Signal</keyword>
<dbReference type="WBParaSite" id="Pan_g20408.t1">
    <property type="protein sequence ID" value="Pan_g20408.t1"/>
    <property type="gene ID" value="Pan_g20408"/>
</dbReference>
<reference evidence="3" key="2">
    <citation type="submission" date="2020-10" db="UniProtKB">
        <authorList>
            <consortium name="WormBaseParasite"/>
        </authorList>
    </citation>
    <scope>IDENTIFICATION</scope>
</reference>
<dbReference type="Proteomes" id="UP000492821">
    <property type="component" value="Unassembled WGS sequence"/>
</dbReference>
<evidence type="ECO:0000256" key="1">
    <source>
        <dbReference type="SAM" id="SignalP"/>
    </source>
</evidence>
<feature type="signal peptide" evidence="1">
    <location>
        <begin position="1"/>
        <end position="23"/>
    </location>
</feature>
<sequence length="249" mass="27260">MAFLRSSLLALVLLIALVGSVNGASFSMRKIKSTNCSDDTLQTFKKACFDSFVNYAKSGGYNLIDGIKKRVNDDQFCNKLASLKSCISNKGNPCPEIVSKAKLFGYADAKQSEYMAVASALASEDYRCNDGQELLDDNQDCIKKIAQSVVEAKCQNQMKDFMKGTCQMEKVYVDCLTESFAAKCGNDGEKYACKYYTKGILAVNQRCVDELPECDNLASDDDAEEEEEKSAAVALGFGLLTFIAAVLRI</sequence>
<proteinExistence type="predicted"/>
<dbReference type="AlphaFoldDB" id="A0A7E4VHB9"/>
<dbReference type="PANTHER" id="PTHR35014:SF1">
    <property type="entry name" value="INFECTION RESPONSE PROTEIN"/>
    <property type="match status" value="1"/>
</dbReference>
<name>A0A7E4VHB9_PANRE</name>
<accession>A0A7E4VHB9</accession>
<reference evidence="2" key="1">
    <citation type="journal article" date="2013" name="Genetics">
        <title>The draft genome and transcriptome of Panagrellus redivivus are shaped by the harsh demands of a free-living lifestyle.</title>
        <authorList>
            <person name="Srinivasan J."/>
            <person name="Dillman A.R."/>
            <person name="Macchietto M.G."/>
            <person name="Heikkinen L."/>
            <person name="Lakso M."/>
            <person name="Fracchia K.M."/>
            <person name="Antoshechkin I."/>
            <person name="Mortazavi A."/>
            <person name="Wong G."/>
            <person name="Sternberg P.W."/>
        </authorList>
    </citation>
    <scope>NUCLEOTIDE SEQUENCE [LARGE SCALE GENOMIC DNA]</scope>
    <source>
        <strain evidence="2">MT8872</strain>
    </source>
</reference>
<evidence type="ECO:0000313" key="3">
    <source>
        <dbReference type="WBParaSite" id="Pan_g20408.t1"/>
    </source>
</evidence>